<feature type="compositionally biased region" description="Basic residues" evidence="4">
    <location>
        <begin position="961"/>
        <end position="978"/>
    </location>
</feature>
<feature type="compositionally biased region" description="Acidic residues" evidence="4">
    <location>
        <begin position="982"/>
        <end position="993"/>
    </location>
</feature>
<feature type="repeat" description="TPR" evidence="3">
    <location>
        <begin position="758"/>
        <end position="791"/>
    </location>
</feature>
<dbReference type="PROSITE" id="PS50005">
    <property type="entry name" value="TPR"/>
    <property type="match status" value="4"/>
</dbReference>
<feature type="repeat" description="TPR" evidence="3">
    <location>
        <begin position="722"/>
        <end position="755"/>
    </location>
</feature>
<protein>
    <submittedName>
        <fullName evidence="5">RNA polymerase-associated protein CTR9-like protein</fullName>
    </submittedName>
</protein>
<reference evidence="6" key="1">
    <citation type="journal article" date="2016" name="Nature">
        <title>The genome of the seagrass Zostera marina reveals angiosperm adaptation to the sea.</title>
        <authorList>
            <person name="Olsen J.L."/>
            <person name="Rouze P."/>
            <person name="Verhelst B."/>
            <person name="Lin Y.-C."/>
            <person name="Bayer T."/>
            <person name="Collen J."/>
            <person name="Dattolo E."/>
            <person name="De Paoli E."/>
            <person name="Dittami S."/>
            <person name="Maumus F."/>
            <person name="Michel G."/>
            <person name="Kersting A."/>
            <person name="Lauritano C."/>
            <person name="Lohaus R."/>
            <person name="Toepel M."/>
            <person name="Tonon T."/>
            <person name="Vanneste K."/>
            <person name="Amirebrahimi M."/>
            <person name="Brakel J."/>
            <person name="Bostroem C."/>
            <person name="Chovatia M."/>
            <person name="Grimwood J."/>
            <person name="Jenkins J.W."/>
            <person name="Jueterbock A."/>
            <person name="Mraz A."/>
            <person name="Stam W.T."/>
            <person name="Tice H."/>
            <person name="Bornberg-Bauer E."/>
            <person name="Green P.J."/>
            <person name="Pearson G.A."/>
            <person name="Procaccini G."/>
            <person name="Duarte C.M."/>
            <person name="Schmutz J."/>
            <person name="Reusch T.B.H."/>
            <person name="Van de Peer Y."/>
        </authorList>
    </citation>
    <scope>NUCLEOTIDE SEQUENCE [LARGE SCALE GENOMIC DNA]</scope>
    <source>
        <strain evidence="6">cv. Finnish</strain>
    </source>
</reference>
<dbReference type="SUPFAM" id="SSF48452">
    <property type="entry name" value="TPR-like"/>
    <property type="match status" value="2"/>
</dbReference>
<organism evidence="5 6">
    <name type="scientific">Zostera marina</name>
    <name type="common">Eelgrass</name>
    <dbReference type="NCBI Taxonomy" id="29655"/>
    <lineage>
        <taxon>Eukaryota</taxon>
        <taxon>Viridiplantae</taxon>
        <taxon>Streptophyta</taxon>
        <taxon>Embryophyta</taxon>
        <taxon>Tracheophyta</taxon>
        <taxon>Spermatophyta</taxon>
        <taxon>Magnoliopsida</taxon>
        <taxon>Liliopsida</taxon>
        <taxon>Zosteraceae</taxon>
        <taxon>Zostera</taxon>
    </lineage>
</organism>
<dbReference type="Pfam" id="PF07719">
    <property type="entry name" value="TPR_2"/>
    <property type="match status" value="1"/>
</dbReference>
<dbReference type="SMART" id="SM00028">
    <property type="entry name" value="TPR"/>
    <property type="match status" value="11"/>
</dbReference>
<feature type="compositionally biased region" description="Basic and acidic residues" evidence="4">
    <location>
        <begin position="1050"/>
        <end position="1063"/>
    </location>
</feature>
<dbReference type="FunFam" id="1.25.40.10:FF:000628">
    <property type="entry name" value="protein CTR9 homolog"/>
    <property type="match status" value="1"/>
</dbReference>
<keyword evidence="1" id="KW-0677">Repeat</keyword>
<proteinExistence type="predicted"/>
<keyword evidence="6" id="KW-1185">Reference proteome</keyword>
<dbReference type="FunFam" id="1.25.40.10:FF:000328">
    <property type="entry name" value="protein CTR9 homolog"/>
    <property type="match status" value="1"/>
</dbReference>
<dbReference type="GO" id="GO:0000993">
    <property type="term" value="F:RNA polymerase II complex binding"/>
    <property type="evidence" value="ECO:0000318"/>
    <property type="project" value="GO_Central"/>
</dbReference>
<feature type="compositionally biased region" description="Basic and acidic residues" evidence="4">
    <location>
        <begin position="904"/>
        <end position="920"/>
    </location>
</feature>
<evidence type="ECO:0000256" key="4">
    <source>
        <dbReference type="SAM" id="MobiDB-lite"/>
    </source>
</evidence>
<dbReference type="GO" id="GO:0016593">
    <property type="term" value="C:Cdc73/Paf1 complex"/>
    <property type="evidence" value="ECO:0000318"/>
    <property type="project" value="GO_Central"/>
</dbReference>
<evidence type="ECO:0000313" key="5">
    <source>
        <dbReference type="EMBL" id="KMZ57893.1"/>
    </source>
</evidence>
<evidence type="ECO:0000256" key="2">
    <source>
        <dbReference type="ARBA" id="ARBA00022803"/>
    </source>
</evidence>
<dbReference type="InterPro" id="IPR013105">
    <property type="entry name" value="TPR_2"/>
</dbReference>
<feature type="repeat" description="TPR" evidence="3">
    <location>
        <begin position="353"/>
        <end position="386"/>
    </location>
</feature>
<evidence type="ECO:0000256" key="3">
    <source>
        <dbReference type="PROSITE-ProRule" id="PRU00339"/>
    </source>
</evidence>
<feature type="region of interest" description="Disordered" evidence="4">
    <location>
        <begin position="904"/>
        <end position="1072"/>
    </location>
</feature>
<dbReference type="PROSITE" id="PS50293">
    <property type="entry name" value="TPR_REGION"/>
    <property type="match status" value="1"/>
</dbReference>
<dbReference type="PANTHER" id="PTHR14027">
    <property type="entry name" value="RNA POLYMERASE-ASSOCIATED PROTEIN CTR9"/>
    <property type="match status" value="1"/>
</dbReference>
<evidence type="ECO:0000256" key="1">
    <source>
        <dbReference type="ARBA" id="ARBA00022737"/>
    </source>
</evidence>
<dbReference type="OrthoDB" id="343875at2759"/>
<dbReference type="STRING" id="29655.A0A0K9NMQ7"/>
<name>A0A0K9NMQ7_ZOSMR</name>
<dbReference type="Pfam" id="PF13181">
    <property type="entry name" value="TPR_8"/>
    <property type="match status" value="2"/>
</dbReference>
<feature type="compositionally biased region" description="Low complexity" evidence="4">
    <location>
        <begin position="1009"/>
        <end position="1021"/>
    </location>
</feature>
<keyword evidence="2 3" id="KW-0802">TPR repeat</keyword>
<dbReference type="OMA" id="EHWLTIA"/>
<comment type="caution">
    <text evidence="5">The sequence shown here is derived from an EMBL/GenBank/DDBJ whole genome shotgun (WGS) entry which is preliminary data.</text>
</comment>
<evidence type="ECO:0000313" key="6">
    <source>
        <dbReference type="Proteomes" id="UP000036987"/>
    </source>
</evidence>
<accession>A0A0K9NMQ7</accession>
<dbReference type="Pfam" id="PF13174">
    <property type="entry name" value="TPR_6"/>
    <property type="match status" value="1"/>
</dbReference>
<sequence length="1072" mass="122658">MASVYIPVQNSEEEVRVSLDQLPRDANDILDILKAEQAPLDLWLIIAREYFKQGKHEQFRQILEEGSGPEIDEYYGDVKYERIAILNALAAYYTYLGKIETKQSKKDEHFANATHCYNRATRIDRLEPSTWIGKGQLHVAKGDFSQAQSLFKIPLDENSNNIPSLLGQGCVEFNLGENEINRDKKHQHYITSLNHYKKVLQIYPACPGSVRLGIGLCLYRLGRFEKARYAFKRVLQLDPENIEAFVALGIMDLQTSDADGIRKGMEYMENAFEIYPYCTMALNYLANHFFFTGQHFLVEQLTETALAMGNHSLVKSHSYYNLARSYHSKGDFDKAGRYYMASVNEISKPQEFILPYYGLAQVQLKLGDLRRSLSNFEKVLEFYPENSDSLKAVGHIYEQLGNTAKSLETIRKATKNNTKDAQAFLELGDMLLNTDAGSALDTLKTASNLFKKAGEVLPIELVNNIGVLHFERGEFEMAAKAFKEALGEGIWISIIEGSLRMDSNTSISHYRDMKPFRQLEEVGDSVELPWQKVTTLFNYARLLEQLHDTEKATVLYRLIMFKYPNYTNAHLRLAAIAKSRNNIKLSFDLIADCLKVNDKCPDALSMLGNLELKNDDWIKAKETLRAARDVTEGKDSYATLSLGNWNCFAAFRSERRDSKLEATHLEKAKELFTKVLVLRSGNLYAANGAGVVLAEKGLYDVSKDIFTQVQEAASGNIFVQMPDVWINLANVYFSQGQFTLAVKMYQNCLRRFYYNTDTQVLLYLARTYYEAEQWQDCKKTLLRAIHLAPSNYTLRFDAGVAMQKFSASTLQKSKRTAQEVRATVAELKNAVRIFSHLSAVTGYQSYGFDEKKINTHVGYCKHLLDASKAHCEAAEREEHQNRQKQEVQRQITLAEEARRKAEEQRKFQLERRKQEDERKQVMQQDQHFQRIKEQWKSNNASGSKRKDRLLAEDEDGGYGERKKRKGGGKRKRKDKKNKAYSELEEDAYDDHDVENDRNILHNLDDEGAAADAQDHLLAAGLEDSDVEDTAPTSLVNRRRQAWSESDDDDHNPSRKEYDRENSTERPGSGDEE</sequence>
<dbReference type="InterPro" id="IPR019734">
    <property type="entry name" value="TPR_rpt"/>
</dbReference>
<dbReference type="PANTHER" id="PTHR14027:SF2">
    <property type="entry name" value="RNA POLYMERASE-ASSOCIATED PROTEIN CTR9 HOMOLOG"/>
    <property type="match status" value="1"/>
</dbReference>
<dbReference type="InterPro" id="IPR011990">
    <property type="entry name" value="TPR-like_helical_dom_sf"/>
</dbReference>
<dbReference type="GO" id="GO:0006355">
    <property type="term" value="P:regulation of DNA-templated transcription"/>
    <property type="evidence" value="ECO:0007669"/>
    <property type="project" value="InterPro"/>
</dbReference>
<dbReference type="Pfam" id="PF13432">
    <property type="entry name" value="TPR_16"/>
    <property type="match status" value="1"/>
</dbReference>
<gene>
    <name evidence="5" type="ORF">ZOSMA_81G01130</name>
</gene>
<dbReference type="CDD" id="cd22265">
    <property type="entry name" value="UDM1_RNF168"/>
    <property type="match status" value="1"/>
</dbReference>
<dbReference type="AlphaFoldDB" id="A0A0K9NMQ7"/>
<dbReference type="EMBL" id="LFYR01002015">
    <property type="protein sequence ID" value="KMZ57893.1"/>
    <property type="molecule type" value="Genomic_DNA"/>
</dbReference>
<dbReference type="GO" id="GO:0006368">
    <property type="term" value="P:transcription elongation by RNA polymerase II"/>
    <property type="evidence" value="ECO:0000318"/>
    <property type="project" value="GO_Central"/>
</dbReference>
<feature type="repeat" description="TPR" evidence="3">
    <location>
        <begin position="208"/>
        <end position="241"/>
    </location>
</feature>
<dbReference type="InterPro" id="IPR031101">
    <property type="entry name" value="Ctr9"/>
</dbReference>
<dbReference type="SUPFAM" id="SSF81901">
    <property type="entry name" value="HCP-like"/>
    <property type="match status" value="2"/>
</dbReference>
<dbReference type="Gene3D" id="1.25.40.10">
    <property type="entry name" value="Tetratricopeptide repeat domain"/>
    <property type="match status" value="4"/>
</dbReference>
<dbReference type="Proteomes" id="UP000036987">
    <property type="component" value="Unassembled WGS sequence"/>
</dbReference>
<dbReference type="FunFam" id="1.25.40.10:FF:000383">
    <property type="entry name" value="Rna polymerase-associated protein ctr9"/>
    <property type="match status" value="1"/>
</dbReference>
<feature type="compositionally biased region" description="Basic and acidic residues" evidence="4">
    <location>
        <begin position="994"/>
        <end position="1004"/>
    </location>
</feature>